<name>A0ABU9HBH7_9GAMM</name>
<comment type="caution">
    <text evidence="1">The sequence shown here is derived from an EMBL/GenBank/DDBJ whole genome shotgun (WGS) entry which is preliminary data.</text>
</comment>
<sequence>MNRKKKINSILQKRLKKINAKVAPGSKEKYISKAERAKIAEQEQQALPNESAITE</sequence>
<accession>A0ABU9HBH7</accession>
<keyword evidence="2" id="KW-1185">Reference proteome</keyword>
<gene>
    <name evidence="1" type="ORF">V6255_08815</name>
</gene>
<dbReference type="EMBL" id="JBAKBA010000017">
    <property type="protein sequence ID" value="MEL0659240.1"/>
    <property type="molecule type" value="Genomic_DNA"/>
</dbReference>
<dbReference type="InterPro" id="IPR021677">
    <property type="entry name" value="DUF2986"/>
</dbReference>
<reference evidence="1 2" key="1">
    <citation type="submission" date="2024-02" db="EMBL/GenBank/DDBJ databases">
        <title>Bacteria isolated from the canopy kelp, Nereocystis luetkeana.</title>
        <authorList>
            <person name="Pfister C.A."/>
            <person name="Younker I.T."/>
            <person name="Light S.H."/>
        </authorList>
    </citation>
    <scope>NUCLEOTIDE SEQUENCE [LARGE SCALE GENOMIC DNA]</scope>
    <source>
        <strain evidence="1 2">TI.2.07</strain>
    </source>
</reference>
<dbReference type="Pfam" id="PF11661">
    <property type="entry name" value="DUF2986"/>
    <property type="match status" value="1"/>
</dbReference>
<evidence type="ECO:0000313" key="2">
    <source>
        <dbReference type="Proteomes" id="UP001366060"/>
    </source>
</evidence>
<dbReference type="RefSeq" id="WP_081695385.1">
    <property type="nucleotide sequence ID" value="NZ_JBAKBA010000017.1"/>
</dbReference>
<protein>
    <submittedName>
        <fullName evidence="1">DUF2986 domain-containing protein</fullName>
    </submittedName>
</protein>
<dbReference type="Proteomes" id="UP001366060">
    <property type="component" value="Unassembled WGS sequence"/>
</dbReference>
<organism evidence="1 2">
    <name type="scientific">Psychromonas arctica</name>
    <dbReference type="NCBI Taxonomy" id="168275"/>
    <lineage>
        <taxon>Bacteria</taxon>
        <taxon>Pseudomonadati</taxon>
        <taxon>Pseudomonadota</taxon>
        <taxon>Gammaproteobacteria</taxon>
        <taxon>Alteromonadales</taxon>
        <taxon>Psychromonadaceae</taxon>
        <taxon>Psychromonas</taxon>
    </lineage>
</organism>
<proteinExistence type="predicted"/>
<evidence type="ECO:0000313" key="1">
    <source>
        <dbReference type="EMBL" id="MEL0659240.1"/>
    </source>
</evidence>